<proteinExistence type="predicted"/>
<evidence type="ECO:0000256" key="1">
    <source>
        <dbReference type="SAM" id="MobiDB-lite"/>
    </source>
</evidence>
<accession>A0A6B0UZP0</accession>
<keyword evidence="2" id="KW-0472">Membrane</keyword>
<name>A0A6B0UZP0_IXORI</name>
<protein>
    <submittedName>
        <fullName evidence="3">Putative secreted protein</fullName>
    </submittedName>
</protein>
<organism evidence="3">
    <name type="scientific">Ixodes ricinus</name>
    <name type="common">Common tick</name>
    <name type="synonym">Acarus ricinus</name>
    <dbReference type="NCBI Taxonomy" id="34613"/>
    <lineage>
        <taxon>Eukaryota</taxon>
        <taxon>Metazoa</taxon>
        <taxon>Ecdysozoa</taxon>
        <taxon>Arthropoda</taxon>
        <taxon>Chelicerata</taxon>
        <taxon>Arachnida</taxon>
        <taxon>Acari</taxon>
        <taxon>Parasitiformes</taxon>
        <taxon>Ixodida</taxon>
        <taxon>Ixodoidea</taxon>
        <taxon>Ixodidae</taxon>
        <taxon>Ixodinae</taxon>
        <taxon>Ixodes</taxon>
    </lineage>
</organism>
<dbReference type="EMBL" id="GIFC01012575">
    <property type="protein sequence ID" value="MXU94658.1"/>
    <property type="molecule type" value="Transcribed_RNA"/>
</dbReference>
<feature type="compositionally biased region" description="Basic and acidic residues" evidence="1">
    <location>
        <begin position="125"/>
        <end position="137"/>
    </location>
</feature>
<feature type="region of interest" description="Disordered" evidence="1">
    <location>
        <begin position="99"/>
        <end position="137"/>
    </location>
</feature>
<feature type="transmembrane region" description="Helical" evidence="2">
    <location>
        <begin position="20"/>
        <end position="40"/>
    </location>
</feature>
<keyword evidence="2" id="KW-0812">Transmembrane</keyword>
<reference evidence="3" key="1">
    <citation type="submission" date="2019-12" db="EMBL/GenBank/DDBJ databases">
        <title>An insight into the sialome of adult female Ixodes ricinus ticks feeding for 6 days.</title>
        <authorList>
            <person name="Perner J."/>
            <person name="Ribeiro J.M.C."/>
        </authorList>
    </citation>
    <scope>NUCLEOTIDE SEQUENCE</scope>
    <source>
        <strain evidence="3">Semi-engorged</strain>
        <tissue evidence="3">Salivary glands</tissue>
    </source>
</reference>
<evidence type="ECO:0000256" key="2">
    <source>
        <dbReference type="SAM" id="Phobius"/>
    </source>
</evidence>
<sequence>MSEGFAVFLRSNVHNTVSARTYMSLLFVCICILCFANACIPETHLFPLASVGLLLEGIQTNGTPPRSVTGPWVVNSCARLCFCVCSPAFAETGPRRGRTVGAPCEAPSARRTERHGRPPTPRSGEGTRGRRGDKRSRAGEIGVCGCASTRRPPRVTMYSFQQILYSS</sequence>
<dbReference type="AlphaFoldDB" id="A0A6B0UZP0"/>
<evidence type="ECO:0000313" key="3">
    <source>
        <dbReference type="EMBL" id="MXU94658.1"/>
    </source>
</evidence>
<keyword evidence="2" id="KW-1133">Transmembrane helix</keyword>